<protein>
    <recommendedName>
        <fullName evidence="3">apyrase</fullName>
        <ecNumber evidence="3">3.6.1.5</ecNumber>
    </recommendedName>
</protein>
<dbReference type="GO" id="GO:0008253">
    <property type="term" value="F:5'-nucleotidase activity"/>
    <property type="evidence" value="ECO:0007669"/>
    <property type="project" value="TreeGrafter"/>
</dbReference>
<evidence type="ECO:0000256" key="4">
    <source>
        <dbReference type="ARBA" id="ARBA00022442"/>
    </source>
</evidence>
<keyword evidence="7" id="KW-0479">Metal-binding</keyword>
<evidence type="ECO:0000256" key="1">
    <source>
        <dbReference type="ARBA" id="ARBA00004613"/>
    </source>
</evidence>
<accession>A0A9C6XV50</accession>
<comment type="similarity">
    <text evidence="2 12">Belongs to the 5'-nucleotidase family.</text>
</comment>
<reference evidence="16" key="2">
    <citation type="submission" date="2025-08" db="UniProtKB">
        <authorList>
            <consortium name="RefSeq"/>
        </authorList>
    </citation>
    <scope>IDENTIFICATION</scope>
    <source>
        <tissue evidence="16">Whole organism</tissue>
    </source>
</reference>
<evidence type="ECO:0000256" key="5">
    <source>
        <dbReference type="ARBA" id="ARBA00022525"/>
    </source>
</evidence>
<dbReference type="Gene3D" id="3.60.21.10">
    <property type="match status" value="1"/>
</dbReference>
<evidence type="ECO:0000256" key="11">
    <source>
        <dbReference type="ARBA" id="ARBA00023240"/>
    </source>
</evidence>
<name>A0A9C6XV50_FRAOC</name>
<comment type="subcellular location">
    <subcellularLocation>
        <location evidence="1">Secreted</location>
    </subcellularLocation>
</comment>
<dbReference type="GeneID" id="113217005"/>
<dbReference type="KEGG" id="foc:113217005"/>
<dbReference type="GO" id="GO:0046872">
    <property type="term" value="F:metal ion binding"/>
    <property type="evidence" value="ECO:0007669"/>
    <property type="project" value="UniProtKB-KW"/>
</dbReference>
<dbReference type="SUPFAM" id="SSF55816">
    <property type="entry name" value="5'-nucleotidase (syn. UDP-sugar hydrolase), C-terminal domain"/>
    <property type="match status" value="1"/>
</dbReference>
<dbReference type="PROSITE" id="PS00786">
    <property type="entry name" value="5_NUCLEOTIDASE_2"/>
    <property type="match status" value="1"/>
</dbReference>
<dbReference type="GO" id="GO:0000166">
    <property type="term" value="F:nucleotide binding"/>
    <property type="evidence" value="ECO:0007669"/>
    <property type="project" value="UniProtKB-KW"/>
</dbReference>
<proteinExistence type="inferred from homology"/>
<keyword evidence="4" id="KW-1201">Platelet aggregation inhibiting toxin</keyword>
<keyword evidence="15" id="KW-1185">Reference proteome</keyword>
<evidence type="ECO:0000256" key="2">
    <source>
        <dbReference type="ARBA" id="ARBA00006654"/>
    </source>
</evidence>
<dbReference type="PRINTS" id="PR01607">
    <property type="entry name" value="APYRASEFAMLY"/>
</dbReference>
<dbReference type="GO" id="GO:0005886">
    <property type="term" value="C:plasma membrane"/>
    <property type="evidence" value="ECO:0007669"/>
    <property type="project" value="TreeGrafter"/>
</dbReference>
<evidence type="ECO:0000256" key="7">
    <source>
        <dbReference type="ARBA" id="ARBA00022723"/>
    </source>
</evidence>
<dbReference type="Proteomes" id="UP000504606">
    <property type="component" value="Unplaced"/>
</dbReference>
<dbReference type="InterPro" id="IPR004843">
    <property type="entry name" value="Calcineurin-like_PHP"/>
</dbReference>
<keyword evidence="10 12" id="KW-0378">Hydrolase</keyword>
<dbReference type="FunFam" id="3.60.21.10:FF:000020">
    <property type="entry name" value="NT5E isoform 4"/>
    <property type="match status" value="1"/>
</dbReference>
<evidence type="ECO:0000256" key="6">
    <source>
        <dbReference type="ARBA" id="ARBA00022656"/>
    </source>
</evidence>
<dbReference type="GO" id="GO:0004050">
    <property type="term" value="F:apyrase activity"/>
    <property type="evidence" value="ECO:0007669"/>
    <property type="project" value="UniProtKB-EC"/>
</dbReference>
<dbReference type="GO" id="GO:0090729">
    <property type="term" value="F:toxin activity"/>
    <property type="evidence" value="ECO:0007669"/>
    <property type="project" value="UniProtKB-KW"/>
</dbReference>
<reference evidence="16" key="1">
    <citation type="journal article" date="2018" name="Proc. Natl. Acad. Sci. U.S.A.">
        <title>Phylogenomics and the evolution of hemipteroid insects.</title>
        <authorList>
            <person name="Johnson K.P."/>
            <person name="Dietrich C.H."/>
            <person name="Friedrich F."/>
            <person name="Beutel R.G."/>
            <person name="Wipfler B."/>
            <person name="Peters R.S."/>
            <person name="Allen J.M."/>
            <person name="Petersen M."/>
            <person name="Donath A."/>
            <person name="Walden K.K."/>
            <person name="Kozlov A.M."/>
            <person name="Podsiadlowski L."/>
            <person name="Mayer C."/>
            <person name="Meusemann K."/>
            <person name="Vasilikopoulos A."/>
            <person name="Waterhouse R.M."/>
            <person name="Cameron S.L."/>
            <person name="Weirauch C."/>
            <person name="Swanson D.R."/>
            <person name="Percy D.M."/>
            <person name="Hardy N.B."/>
            <person name="Terry I."/>
            <person name="Liu S."/>
            <person name="Zhou X."/>
            <person name="Misof B."/>
            <person name="Robertson H.M."/>
            <person name="Yoshizawa K."/>
        </authorList>
    </citation>
    <scope>NUCLEOTIDE SEQUENCE</scope>
    <source>
        <tissue evidence="16">Whole organism</tissue>
    </source>
</reference>
<evidence type="ECO:0000256" key="10">
    <source>
        <dbReference type="ARBA" id="ARBA00022801"/>
    </source>
</evidence>
<keyword evidence="9 12" id="KW-0547">Nucleotide-binding</keyword>
<dbReference type="InterPro" id="IPR029052">
    <property type="entry name" value="Metallo-depent_PP-like"/>
</dbReference>
<dbReference type="SUPFAM" id="SSF56300">
    <property type="entry name" value="Metallo-dependent phosphatases"/>
    <property type="match status" value="1"/>
</dbReference>
<dbReference type="EC" id="3.6.1.5" evidence="3"/>
<dbReference type="OrthoDB" id="7722975at2759"/>
<gene>
    <name evidence="16" type="primary">LOC113217005</name>
</gene>
<dbReference type="RefSeq" id="XP_052132012.1">
    <property type="nucleotide sequence ID" value="XM_052276052.1"/>
</dbReference>
<evidence type="ECO:0000256" key="9">
    <source>
        <dbReference type="ARBA" id="ARBA00022741"/>
    </source>
</evidence>
<evidence type="ECO:0000259" key="14">
    <source>
        <dbReference type="Pfam" id="PF02872"/>
    </source>
</evidence>
<dbReference type="InterPro" id="IPR006146">
    <property type="entry name" value="5'-Nucleotdase_CS"/>
</dbReference>
<dbReference type="AlphaFoldDB" id="A0A9C6XV50"/>
<keyword evidence="5" id="KW-0964">Secreted</keyword>
<dbReference type="InterPro" id="IPR006179">
    <property type="entry name" value="5_nucleotidase/apyrase"/>
</dbReference>
<dbReference type="Pfam" id="PF02872">
    <property type="entry name" value="5_nucleotid_C"/>
    <property type="match status" value="1"/>
</dbReference>
<keyword evidence="11" id="KW-1199">Hemostasis impairing toxin</keyword>
<evidence type="ECO:0000259" key="13">
    <source>
        <dbReference type="Pfam" id="PF00149"/>
    </source>
</evidence>
<dbReference type="PANTHER" id="PTHR11575">
    <property type="entry name" value="5'-NUCLEOTIDASE-RELATED"/>
    <property type="match status" value="1"/>
</dbReference>
<dbReference type="Pfam" id="PF00149">
    <property type="entry name" value="Metallophos"/>
    <property type="match status" value="1"/>
</dbReference>
<feature type="non-terminal residue" evidence="16">
    <location>
        <position position="1"/>
    </location>
</feature>
<dbReference type="InterPro" id="IPR036907">
    <property type="entry name" value="5'-Nucleotdase_C_sf"/>
</dbReference>
<keyword evidence="8" id="KW-0732">Signal</keyword>
<dbReference type="Gene3D" id="3.90.780.10">
    <property type="entry name" value="5'-Nucleotidase, C-terminal domain"/>
    <property type="match status" value="1"/>
</dbReference>
<evidence type="ECO:0000313" key="15">
    <source>
        <dbReference type="Proteomes" id="UP000504606"/>
    </source>
</evidence>
<dbReference type="GO" id="GO:0006196">
    <property type="term" value="P:AMP catabolic process"/>
    <property type="evidence" value="ECO:0007669"/>
    <property type="project" value="TreeGrafter"/>
</dbReference>
<feature type="domain" description="Calcineurin-like phosphoesterase" evidence="13">
    <location>
        <begin position="13"/>
        <end position="237"/>
    </location>
</feature>
<dbReference type="CDD" id="cd07409">
    <property type="entry name" value="MPP_CD73_N"/>
    <property type="match status" value="1"/>
</dbReference>
<feature type="domain" description="5'-Nucleotidase C-terminal" evidence="14">
    <location>
        <begin position="332"/>
        <end position="487"/>
    </location>
</feature>
<evidence type="ECO:0000256" key="3">
    <source>
        <dbReference type="ARBA" id="ARBA00012148"/>
    </source>
</evidence>
<evidence type="ECO:0000256" key="12">
    <source>
        <dbReference type="RuleBase" id="RU362119"/>
    </source>
</evidence>
<dbReference type="PANTHER" id="PTHR11575:SF32">
    <property type="entry name" value="APYRASE-LIKE PROTEIN"/>
    <property type="match status" value="1"/>
</dbReference>
<evidence type="ECO:0000313" key="16">
    <source>
        <dbReference type="RefSeq" id="XP_052132012.1"/>
    </source>
</evidence>
<organism evidence="15 16">
    <name type="scientific">Frankliniella occidentalis</name>
    <name type="common">Western flower thrips</name>
    <name type="synonym">Euthrips occidentalis</name>
    <dbReference type="NCBI Taxonomy" id="133901"/>
    <lineage>
        <taxon>Eukaryota</taxon>
        <taxon>Metazoa</taxon>
        <taxon>Ecdysozoa</taxon>
        <taxon>Arthropoda</taxon>
        <taxon>Hexapoda</taxon>
        <taxon>Insecta</taxon>
        <taxon>Pterygota</taxon>
        <taxon>Neoptera</taxon>
        <taxon>Paraneoptera</taxon>
        <taxon>Thysanoptera</taxon>
        <taxon>Terebrantia</taxon>
        <taxon>Thripoidea</taxon>
        <taxon>Thripidae</taxon>
        <taxon>Frankliniella</taxon>
    </lineage>
</organism>
<dbReference type="InterPro" id="IPR008334">
    <property type="entry name" value="5'-Nucleotdase_C"/>
</dbReference>
<keyword evidence="6" id="KW-0800">Toxin</keyword>
<evidence type="ECO:0000256" key="8">
    <source>
        <dbReference type="ARBA" id="ARBA00022729"/>
    </source>
</evidence>
<sequence>DDGDEGAANWTLSVVHLNDFHARFDPVSPEFTSCDPNLVNTCVPYPCRGTNCVGGIARVATAMDRLRRQHPDSLVLNAGDNFQGSLYYFVHRHAIMSFFLNRLRFDAMALGNHEFDQGVHNVKEFLRRLSFPALAANINASADPQLADLVKPSIVVTRGGRRIGVVGYMLNNTHDISDTGGVRWTGEVEAVDREAERLKASGVDIIVCVSHDGLAGDLRVARNSKHVDLIVGGHSHTLLYSGTPPTDDRVFGDYPVVAVTQPESGRRVLVVQAMAASKYLGHIMVTFDRDGEVVGWEGRPLLLDQSVPEDARTLTMLGFWRPAVMLRGRRRVGHLDERLSQDDFECLTGECSIGNVVADAFVDHWRKTASPPATVGAAVGWSMVANLEKGDVTFEDVFNVLPYEYTTDLFRVSGAGLLEVLESSAAGEGLFQWSGLDVTLDLSRPPGQRVVRARVRTDLEQRRGEYPDLDPAAEYVVTAQSVALSGGYANPQLRSNHHNRTKGPPDHEVLATYLSEHMNLAQEKLEGRVTMVGGRAHPHRFSGLSNSVKR</sequence>
<dbReference type="GO" id="GO:0005576">
    <property type="term" value="C:extracellular region"/>
    <property type="evidence" value="ECO:0007669"/>
    <property type="project" value="UniProtKB-SubCell"/>
</dbReference>